<dbReference type="AlphaFoldDB" id="E4XH20"/>
<proteinExistence type="predicted"/>
<feature type="coiled-coil region" evidence="1">
    <location>
        <begin position="24"/>
        <end position="58"/>
    </location>
</feature>
<reference evidence="2" key="1">
    <citation type="journal article" date="2010" name="Science">
        <title>Plasticity of animal genome architecture unmasked by rapid evolution of a pelagic tunicate.</title>
        <authorList>
            <person name="Denoeud F."/>
            <person name="Henriet S."/>
            <person name="Mungpakdee S."/>
            <person name="Aury J.M."/>
            <person name="Da Silva C."/>
            <person name="Brinkmann H."/>
            <person name="Mikhaleva J."/>
            <person name="Olsen L.C."/>
            <person name="Jubin C."/>
            <person name="Canestro C."/>
            <person name="Bouquet J.M."/>
            <person name="Danks G."/>
            <person name="Poulain J."/>
            <person name="Campsteijn C."/>
            <person name="Adamski M."/>
            <person name="Cross I."/>
            <person name="Yadetie F."/>
            <person name="Muffato M."/>
            <person name="Louis A."/>
            <person name="Butcher S."/>
            <person name="Tsagkogeorga G."/>
            <person name="Konrad A."/>
            <person name="Singh S."/>
            <person name="Jensen M.F."/>
            <person name="Cong E.H."/>
            <person name="Eikeseth-Otteraa H."/>
            <person name="Noel B."/>
            <person name="Anthouard V."/>
            <person name="Porcel B.M."/>
            <person name="Kachouri-Lafond R."/>
            <person name="Nishino A."/>
            <person name="Ugolini M."/>
            <person name="Chourrout P."/>
            <person name="Nishida H."/>
            <person name="Aasland R."/>
            <person name="Huzurbazar S."/>
            <person name="Westhof E."/>
            <person name="Delsuc F."/>
            <person name="Lehrach H."/>
            <person name="Reinhardt R."/>
            <person name="Weissenbach J."/>
            <person name="Roy S.W."/>
            <person name="Artiguenave F."/>
            <person name="Postlethwait J.H."/>
            <person name="Manak J.R."/>
            <person name="Thompson E.M."/>
            <person name="Jaillon O."/>
            <person name="Du Pasquier L."/>
            <person name="Boudinot P."/>
            <person name="Liberles D.A."/>
            <person name="Volff J.N."/>
            <person name="Philippe H."/>
            <person name="Lenhard B."/>
            <person name="Roest Crollius H."/>
            <person name="Wincker P."/>
            <person name="Chourrout D."/>
        </authorList>
    </citation>
    <scope>NUCLEOTIDE SEQUENCE [LARGE SCALE GENOMIC DNA]</scope>
</reference>
<name>E4XH20_OIKDI</name>
<protein>
    <submittedName>
        <fullName evidence="2">Uncharacterized protein</fullName>
    </submittedName>
</protein>
<evidence type="ECO:0000313" key="3">
    <source>
        <dbReference type="EMBL" id="CBY42497.1"/>
    </source>
</evidence>
<dbReference type="Proteomes" id="UP000001307">
    <property type="component" value="Unassembled WGS sequence"/>
</dbReference>
<dbReference type="EMBL" id="FN653050">
    <property type="protein sequence ID" value="CBY09968.1"/>
    <property type="molecule type" value="Genomic_DNA"/>
</dbReference>
<accession>E4XH20</accession>
<organism evidence="2">
    <name type="scientific">Oikopleura dioica</name>
    <name type="common">Tunicate</name>
    <dbReference type="NCBI Taxonomy" id="34765"/>
    <lineage>
        <taxon>Eukaryota</taxon>
        <taxon>Metazoa</taxon>
        <taxon>Chordata</taxon>
        <taxon>Tunicata</taxon>
        <taxon>Appendicularia</taxon>
        <taxon>Copelata</taxon>
        <taxon>Oikopleuridae</taxon>
        <taxon>Oikopleura</taxon>
    </lineage>
</organism>
<keyword evidence="4" id="KW-1185">Reference proteome</keyword>
<dbReference type="Proteomes" id="UP000011014">
    <property type="component" value="Unassembled WGS sequence"/>
</dbReference>
<sequence>MDSLSANSAADLITALVSDGNGLVLKLMSDIGKLQSQVESLRREKAQLEEELNDVFGDISYGEPDAESSMNIDFNFERRFENSEIDILSVD</sequence>
<dbReference type="InParanoid" id="E4XH20"/>
<evidence type="ECO:0000313" key="4">
    <source>
        <dbReference type="Proteomes" id="UP000001307"/>
    </source>
</evidence>
<evidence type="ECO:0000313" key="2">
    <source>
        <dbReference type="EMBL" id="CBY09968.1"/>
    </source>
</evidence>
<evidence type="ECO:0000256" key="1">
    <source>
        <dbReference type="SAM" id="Coils"/>
    </source>
</evidence>
<keyword evidence="1" id="KW-0175">Coiled coil</keyword>
<dbReference type="EMBL" id="FN657217">
    <property type="protein sequence ID" value="CBY42497.1"/>
    <property type="molecule type" value="Genomic_DNA"/>
</dbReference>
<gene>
    <name evidence="2" type="ORF">GSOID_T00010786001</name>
    <name evidence="3" type="ORF">GSOID_T00026194001</name>
</gene>